<accession>A0ACB7Z3E3</accession>
<evidence type="ECO:0000313" key="2">
    <source>
        <dbReference type="Proteomes" id="UP000828048"/>
    </source>
</evidence>
<proteinExistence type="predicted"/>
<sequence length="243" mass="26934">MSCSRLLIPLYLLSISLLFQLGLAIDLDSYSIYCSQSSFLAGGPYNKNLNNLVRYLDSKTPLTGFGSGSQGLGQNRTYGLALCRGDINSRDCKACVDQASNEIQKVCKLKKEAIAWYDVCMLKYSNLSFLGKIDNKNWYFEESTNFWSNPGYFNKEVIQILSTLQKEAYVSPKMYAAGALEIGNSTTLYGLVQCTRDLSSANCNICLEEAIGAVTPYFHGSVGGKIWGGSCNVRYEIYPFFNA</sequence>
<gene>
    <name evidence="1" type="ORF">Vadar_011581</name>
</gene>
<protein>
    <submittedName>
        <fullName evidence="1">Uncharacterized protein</fullName>
    </submittedName>
</protein>
<evidence type="ECO:0000313" key="1">
    <source>
        <dbReference type="EMBL" id="KAH7860279.1"/>
    </source>
</evidence>
<name>A0ACB7Z3E3_9ERIC</name>
<keyword evidence="2" id="KW-1185">Reference proteome</keyword>
<dbReference type="Proteomes" id="UP000828048">
    <property type="component" value="Chromosome 4"/>
</dbReference>
<organism evidence="1 2">
    <name type="scientific">Vaccinium darrowii</name>
    <dbReference type="NCBI Taxonomy" id="229202"/>
    <lineage>
        <taxon>Eukaryota</taxon>
        <taxon>Viridiplantae</taxon>
        <taxon>Streptophyta</taxon>
        <taxon>Embryophyta</taxon>
        <taxon>Tracheophyta</taxon>
        <taxon>Spermatophyta</taxon>
        <taxon>Magnoliopsida</taxon>
        <taxon>eudicotyledons</taxon>
        <taxon>Gunneridae</taxon>
        <taxon>Pentapetalae</taxon>
        <taxon>asterids</taxon>
        <taxon>Ericales</taxon>
        <taxon>Ericaceae</taxon>
        <taxon>Vaccinioideae</taxon>
        <taxon>Vaccinieae</taxon>
        <taxon>Vaccinium</taxon>
    </lineage>
</organism>
<reference evidence="1 2" key="1">
    <citation type="journal article" date="2021" name="Hortic Res">
        <title>High-quality reference genome and annotation aids understanding of berry development for evergreen blueberry (Vaccinium darrowii).</title>
        <authorList>
            <person name="Yu J."/>
            <person name="Hulse-Kemp A.M."/>
            <person name="Babiker E."/>
            <person name="Staton M."/>
        </authorList>
    </citation>
    <scope>NUCLEOTIDE SEQUENCE [LARGE SCALE GENOMIC DNA]</scope>
    <source>
        <strain evidence="2">cv. NJ 8807/NJ 8810</strain>
        <tissue evidence="1">Young leaf</tissue>
    </source>
</reference>
<dbReference type="EMBL" id="CM037154">
    <property type="protein sequence ID" value="KAH7860279.1"/>
    <property type="molecule type" value="Genomic_DNA"/>
</dbReference>
<comment type="caution">
    <text evidence="1">The sequence shown here is derived from an EMBL/GenBank/DDBJ whole genome shotgun (WGS) entry which is preliminary data.</text>
</comment>